<dbReference type="PANTHER" id="PTHR47331">
    <property type="entry name" value="PHD-TYPE DOMAIN-CONTAINING PROTEIN"/>
    <property type="match status" value="1"/>
</dbReference>
<keyword evidence="3" id="KW-1185">Reference proteome</keyword>
<dbReference type="InterPro" id="IPR040676">
    <property type="entry name" value="DUF5641"/>
</dbReference>
<sequence>MVYIKIIHTSSIHDVYLLAAKPQVATLKTTTTPRLELCASLLLAQLIRLVCTAMSLNINKVTLWSDSTIVLSWLASEHSRWKPYVSNRVKNIKELIPCRWKHVKGEDNPADLASRGISLDQLLDLELWWHGWIFRFFYNCRKPLKKEKSGALSLEEIETSFNRKFRCAQQEDYYIDLRQLEALQPLSGKGPLRKLNPFLDKGVQLTLSAIREKYWIPSGRCLVKQILFKCIKCARFRTKAVQLMGNFPISRINWTRPFTESGIDFAGPVIVKTSNLRNARCYKAYIALFICMFYKAIHIELVTNLTTEAFLAALWRFIARRGRPAEINTDNATNFVRAYKDLRKPLFPLTDDPEDLTALMEGHFLIGMPLTAVPSLVRESGSSLKGRWQLVEQIKTDFWKRWSCEYFSRLQNRPKWLKPVDNIKIGTLVLLKEDNLPPFNWRMGRINQVYPGEDGLVRVVSVKMADGDLRRSVAKIRNDLKTICVH</sequence>
<protein>
    <recommendedName>
        <fullName evidence="1">DUF5641 domain-containing protein</fullName>
    </recommendedName>
</protein>
<evidence type="ECO:0000313" key="2">
    <source>
        <dbReference type="EMBL" id="UYV63366.1"/>
    </source>
</evidence>
<dbReference type="Gene3D" id="3.30.420.10">
    <property type="entry name" value="Ribonuclease H-like superfamily/Ribonuclease H"/>
    <property type="match status" value="1"/>
</dbReference>
<feature type="domain" description="DUF5641" evidence="1">
    <location>
        <begin position="387"/>
        <end position="476"/>
    </location>
</feature>
<dbReference type="Proteomes" id="UP001235939">
    <property type="component" value="Chromosome 02"/>
</dbReference>
<dbReference type="InterPro" id="IPR036397">
    <property type="entry name" value="RNaseH_sf"/>
</dbReference>
<gene>
    <name evidence="2" type="ORF">LAZ67_2003863</name>
</gene>
<dbReference type="InterPro" id="IPR012337">
    <property type="entry name" value="RNaseH-like_sf"/>
</dbReference>
<proteinExistence type="predicted"/>
<reference evidence="2 3" key="1">
    <citation type="submission" date="2022-01" db="EMBL/GenBank/DDBJ databases">
        <title>A chromosomal length assembly of Cordylochernes scorpioides.</title>
        <authorList>
            <person name="Zeh D."/>
            <person name="Zeh J."/>
        </authorList>
    </citation>
    <scope>NUCLEOTIDE SEQUENCE [LARGE SCALE GENOMIC DNA]</scope>
    <source>
        <strain evidence="2">IN4F17</strain>
        <tissue evidence="2">Whole Body</tissue>
    </source>
</reference>
<dbReference type="InterPro" id="IPR008042">
    <property type="entry name" value="Retrotrans_Pao"/>
</dbReference>
<evidence type="ECO:0000313" key="3">
    <source>
        <dbReference type="Proteomes" id="UP001235939"/>
    </source>
</evidence>
<dbReference type="Pfam" id="PF05380">
    <property type="entry name" value="Peptidase_A17"/>
    <property type="match status" value="1"/>
</dbReference>
<dbReference type="SUPFAM" id="SSF53098">
    <property type="entry name" value="Ribonuclease H-like"/>
    <property type="match status" value="1"/>
</dbReference>
<name>A0ABY6K3E6_9ARAC</name>
<accession>A0ABY6K3E6</accession>
<dbReference type="EMBL" id="CP092864">
    <property type="protein sequence ID" value="UYV63366.1"/>
    <property type="molecule type" value="Genomic_DNA"/>
</dbReference>
<dbReference type="Pfam" id="PF18701">
    <property type="entry name" value="DUF5641"/>
    <property type="match status" value="1"/>
</dbReference>
<evidence type="ECO:0000259" key="1">
    <source>
        <dbReference type="Pfam" id="PF18701"/>
    </source>
</evidence>
<organism evidence="2 3">
    <name type="scientific">Cordylochernes scorpioides</name>
    <dbReference type="NCBI Taxonomy" id="51811"/>
    <lineage>
        <taxon>Eukaryota</taxon>
        <taxon>Metazoa</taxon>
        <taxon>Ecdysozoa</taxon>
        <taxon>Arthropoda</taxon>
        <taxon>Chelicerata</taxon>
        <taxon>Arachnida</taxon>
        <taxon>Pseudoscorpiones</taxon>
        <taxon>Cheliferoidea</taxon>
        <taxon>Chernetidae</taxon>
        <taxon>Cordylochernes</taxon>
    </lineage>
</organism>
<dbReference type="PANTHER" id="PTHR47331:SF1">
    <property type="entry name" value="GAG-LIKE PROTEIN"/>
    <property type="match status" value="1"/>
</dbReference>